<proteinExistence type="predicted"/>
<evidence type="ECO:0000313" key="1">
    <source>
        <dbReference type="EMBL" id="KQL21639.1"/>
    </source>
</evidence>
<reference evidence="1 2" key="1">
    <citation type="submission" date="2015-09" db="EMBL/GenBank/DDBJ databases">
        <title>Genome sequencing project for genomic taxonomy and phylogenomics of Bacillus-like bacteria.</title>
        <authorList>
            <person name="Liu B."/>
            <person name="Wang J."/>
            <person name="Zhu Y."/>
            <person name="Liu G."/>
            <person name="Chen Q."/>
            <person name="Chen Z."/>
            <person name="Lan J."/>
            <person name="Che J."/>
            <person name="Ge C."/>
            <person name="Shi H."/>
            <person name="Pan Z."/>
            <person name="Liu X."/>
        </authorList>
    </citation>
    <scope>NUCLEOTIDE SEQUENCE [LARGE SCALE GENOMIC DNA]</scope>
    <source>
        <strain evidence="1 2">FJAT-18043</strain>
    </source>
</reference>
<protein>
    <submittedName>
        <fullName evidence="1">Uncharacterized protein</fullName>
    </submittedName>
</protein>
<accession>A0A0Q3VK91</accession>
<name>A0A0Q3VK91_9BACI</name>
<sequence>MLIASSINELQSAKGAIETLKSTQPALFQKFMNSIRLTHQLQFGFQYMGCLITEEDSSSFRPASQDEYVLSVYQREIKELKADSKFHDLKQLLASYKQISYANICKLAMGTDPKTLVGPTYIR</sequence>
<dbReference type="AlphaFoldDB" id="A0A0Q3VK91"/>
<dbReference type="Proteomes" id="UP000050996">
    <property type="component" value="Unassembled WGS sequence"/>
</dbReference>
<dbReference type="EMBL" id="LJIX01000006">
    <property type="protein sequence ID" value="KQL21639.1"/>
    <property type="molecule type" value="Genomic_DNA"/>
</dbReference>
<dbReference type="RefSeq" id="WP_053478410.1">
    <property type="nucleotide sequence ID" value="NZ_CP041305.1"/>
</dbReference>
<dbReference type="PATRIC" id="fig|1637975.4.peg.5217"/>
<gene>
    <name evidence="1" type="ORF">AN957_25825</name>
</gene>
<comment type="caution">
    <text evidence="1">The sequence shown here is derived from an EMBL/GenBank/DDBJ whole genome shotgun (WGS) entry which is preliminary data.</text>
</comment>
<dbReference type="STRING" id="1637975.AN957_25825"/>
<organism evidence="1 2">
    <name type="scientific">Cytobacillus solani</name>
    <dbReference type="NCBI Taxonomy" id="1637975"/>
    <lineage>
        <taxon>Bacteria</taxon>
        <taxon>Bacillati</taxon>
        <taxon>Bacillota</taxon>
        <taxon>Bacilli</taxon>
        <taxon>Bacillales</taxon>
        <taxon>Bacillaceae</taxon>
        <taxon>Cytobacillus</taxon>
    </lineage>
</organism>
<evidence type="ECO:0000313" key="2">
    <source>
        <dbReference type="Proteomes" id="UP000050996"/>
    </source>
</evidence>
<keyword evidence="2" id="KW-1185">Reference proteome</keyword>